<comment type="caution">
    <text evidence="2">The sequence shown here is derived from an EMBL/GenBank/DDBJ whole genome shotgun (WGS) entry which is preliminary data.</text>
</comment>
<keyword evidence="1" id="KW-0472">Membrane</keyword>
<dbReference type="InParanoid" id="A0A3N0VKD1"/>
<dbReference type="Proteomes" id="UP000282106">
    <property type="component" value="Unassembled WGS sequence"/>
</dbReference>
<dbReference type="AlphaFoldDB" id="A0A3N0VKD1"/>
<evidence type="ECO:0008006" key="4">
    <source>
        <dbReference type="Google" id="ProtNLM"/>
    </source>
</evidence>
<name>A0A3N0VKD1_9GAMM</name>
<feature type="transmembrane region" description="Helical" evidence="1">
    <location>
        <begin position="6"/>
        <end position="26"/>
    </location>
</feature>
<keyword evidence="1" id="KW-0812">Transmembrane</keyword>
<keyword evidence="1" id="KW-1133">Transmembrane helix</keyword>
<evidence type="ECO:0000313" key="3">
    <source>
        <dbReference type="Proteomes" id="UP000282106"/>
    </source>
</evidence>
<feature type="transmembrane region" description="Helical" evidence="1">
    <location>
        <begin position="33"/>
        <end position="56"/>
    </location>
</feature>
<protein>
    <recommendedName>
        <fullName evidence="4">DUF1145 domain-containing protein</fullName>
    </recommendedName>
</protein>
<dbReference type="RefSeq" id="WP_123210080.1">
    <property type="nucleotide sequence ID" value="NZ_RJVO01000001.1"/>
</dbReference>
<proteinExistence type="predicted"/>
<evidence type="ECO:0000256" key="1">
    <source>
        <dbReference type="SAM" id="Phobius"/>
    </source>
</evidence>
<dbReference type="EMBL" id="RJVO01000001">
    <property type="protein sequence ID" value="ROH93226.1"/>
    <property type="molecule type" value="Genomic_DNA"/>
</dbReference>
<reference evidence="2 3" key="1">
    <citation type="submission" date="2018-10" db="EMBL/GenBank/DDBJ databases">
        <authorList>
            <person name="Chen W.-M."/>
        </authorList>
    </citation>
    <scope>NUCLEOTIDE SEQUENCE [LARGE SCALE GENOMIC DNA]</scope>
    <source>
        <strain evidence="2 3">THS-13</strain>
    </source>
</reference>
<keyword evidence="3" id="KW-1185">Reference proteome</keyword>
<feature type="transmembrane region" description="Helical" evidence="1">
    <location>
        <begin position="62"/>
        <end position="81"/>
    </location>
</feature>
<gene>
    <name evidence="2" type="ORF">ED208_01485</name>
</gene>
<organism evidence="2 3">
    <name type="scientific">Stagnimonas aquatica</name>
    <dbReference type="NCBI Taxonomy" id="2689987"/>
    <lineage>
        <taxon>Bacteria</taxon>
        <taxon>Pseudomonadati</taxon>
        <taxon>Pseudomonadota</taxon>
        <taxon>Gammaproteobacteria</taxon>
        <taxon>Nevskiales</taxon>
        <taxon>Nevskiaceae</taxon>
        <taxon>Stagnimonas</taxon>
    </lineage>
</organism>
<evidence type="ECO:0000313" key="2">
    <source>
        <dbReference type="EMBL" id="ROH93226.1"/>
    </source>
</evidence>
<accession>A0A3N0VKD1</accession>
<sequence>MNSKPFWIAQNLTLLAIYAAGLALILMGHSQHFLVLLSAVLLGAHALEIPVAFKVLKHLNPAPLRLVIGTLLFGFTWWLPVKRGVYAPR</sequence>